<evidence type="ECO:0000313" key="2">
    <source>
        <dbReference type="EMBL" id="RUO60611.1"/>
    </source>
</evidence>
<dbReference type="PANTHER" id="PTHR31881:SF6">
    <property type="entry name" value="OS09G0494600 PROTEIN"/>
    <property type="match status" value="1"/>
</dbReference>
<evidence type="ECO:0000256" key="1">
    <source>
        <dbReference type="SAM" id="Phobius"/>
    </source>
</evidence>
<evidence type="ECO:0000313" key="3">
    <source>
        <dbReference type="Proteomes" id="UP000288259"/>
    </source>
</evidence>
<keyword evidence="1" id="KW-1133">Transmembrane helix</keyword>
<dbReference type="PANTHER" id="PTHR31881">
    <property type="match status" value="1"/>
</dbReference>
<proteinExistence type="predicted"/>
<dbReference type="InterPro" id="IPR006747">
    <property type="entry name" value="DUF599"/>
</dbReference>
<protein>
    <submittedName>
        <fullName evidence="2">DUF599 domain-containing protein</fullName>
    </submittedName>
</protein>
<dbReference type="OrthoDB" id="8524743at2"/>
<keyword evidence="1" id="KW-0472">Membrane</keyword>
<dbReference type="AlphaFoldDB" id="A0A432YI26"/>
<dbReference type="RefSeq" id="WP_126754553.1">
    <property type="nucleotide sequence ID" value="NZ_PIPY01000006.1"/>
</dbReference>
<feature type="transmembrane region" description="Helical" evidence="1">
    <location>
        <begin position="116"/>
        <end position="134"/>
    </location>
</feature>
<organism evidence="2 3">
    <name type="scientific">Pseudidiomarina insulisalsae</name>
    <dbReference type="NCBI Taxonomy" id="575789"/>
    <lineage>
        <taxon>Bacteria</taxon>
        <taxon>Pseudomonadati</taxon>
        <taxon>Pseudomonadota</taxon>
        <taxon>Gammaproteobacteria</taxon>
        <taxon>Alteromonadales</taxon>
        <taxon>Idiomarinaceae</taxon>
        <taxon>Pseudidiomarina</taxon>
    </lineage>
</organism>
<feature type="transmembrane region" description="Helical" evidence="1">
    <location>
        <begin position="185"/>
        <end position="213"/>
    </location>
</feature>
<dbReference type="EMBL" id="PIPY01000006">
    <property type="protein sequence ID" value="RUO60611.1"/>
    <property type="molecule type" value="Genomic_DNA"/>
</dbReference>
<reference evidence="3" key="1">
    <citation type="journal article" date="2018" name="Front. Microbiol.">
        <title>Genome-Based Analysis Reveals the Taxonomy and Diversity of the Family Idiomarinaceae.</title>
        <authorList>
            <person name="Liu Y."/>
            <person name="Lai Q."/>
            <person name="Shao Z."/>
        </authorList>
    </citation>
    <scope>NUCLEOTIDE SEQUENCE [LARGE SCALE GENOMIC DNA]</scope>
    <source>
        <strain evidence="3">CVS-6</strain>
    </source>
</reference>
<comment type="caution">
    <text evidence="2">The sequence shown here is derived from an EMBL/GenBank/DDBJ whole genome shotgun (WGS) entry which is preliminary data.</text>
</comment>
<dbReference type="Pfam" id="PF04654">
    <property type="entry name" value="DUF599"/>
    <property type="match status" value="1"/>
</dbReference>
<keyword evidence="1" id="KW-0812">Transmembrane</keyword>
<name>A0A432YI26_9GAMM</name>
<sequence length="250" mass="28458">MNLTSLDIVTLMFFVTVWVSYTQFARIRARSTYSLSYILRQLRIDWMTTLTRKEHQIADAALLGNVERTVTFFASSTVLVLAGVLTLLASADKVVVVLQSLPLTADTSTDKVQFKLAVLALIFVFAFFKFTWAIRQFGFVSVLLGAAPQYRSTEFTDAQREVFARQSAKVIDQAGHEYNNGLRAYYFALAFLTWFLHPVLFVVSTVIVVSVLYRREYRSRVLRALLATKGLEPGRIKQQESEQESEREAQ</sequence>
<feature type="transmembrane region" description="Helical" evidence="1">
    <location>
        <begin position="6"/>
        <end position="24"/>
    </location>
</feature>
<dbReference type="Proteomes" id="UP000288259">
    <property type="component" value="Unassembled WGS sequence"/>
</dbReference>
<gene>
    <name evidence="2" type="ORF">CWI71_07050</name>
</gene>
<keyword evidence="3" id="KW-1185">Reference proteome</keyword>
<accession>A0A432YI26</accession>